<dbReference type="EMBL" id="DVNC01000011">
    <property type="protein sequence ID" value="HIU52655.1"/>
    <property type="molecule type" value="Genomic_DNA"/>
</dbReference>
<evidence type="ECO:0000313" key="1">
    <source>
        <dbReference type="EMBL" id="HIU52655.1"/>
    </source>
</evidence>
<reference evidence="1" key="1">
    <citation type="submission" date="2020-10" db="EMBL/GenBank/DDBJ databases">
        <authorList>
            <person name="Gilroy R."/>
        </authorList>
    </citation>
    <scope>NUCLEOTIDE SEQUENCE</scope>
    <source>
        <strain evidence="1">ChiW3-316</strain>
    </source>
</reference>
<dbReference type="InterPro" id="IPR010845">
    <property type="entry name" value="FlaF"/>
</dbReference>
<accession>A0A9D1SA89</accession>
<proteinExistence type="predicted"/>
<dbReference type="Proteomes" id="UP000824107">
    <property type="component" value="Unassembled WGS sequence"/>
</dbReference>
<sequence length="221" mass="24717">MNNNDQVKNAEKEAVILLNQAMALAKASMSNNEHEIIRALDSNLKLWVEIETSLKSAKNLLPEDIKANLMKLSKFVERMILSKGLKMTKTDFDCLVNINMQISEGLIEAVKNNLAREEAFSLLKCAVDLSNARENNSTSDLISALDNNMKLWVYIKTLASDEKNPLPRETKGNLIKLADYVSSRTLEVGKNVDNLNQKALDCMIMTNLQISEGLMSKRPAC</sequence>
<dbReference type="AlphaFoldDB" id="A0A9D1SA89"/>
<name>A0A9D1SA89_9PROT</name>
<protein>
    <submittedName>
        <fullName evidence="1">Uncharacterized protein</fullName>
    </submittedName>
</protein>
<dbReference type="GO" id="GO:0044781">
    <property type="term" value="P:bacterial-type flagellum organization"/>
    <property type="evidence" value="ECO:0007669"/>
    <property type="project" value="InterPro"/>
</dbReference>
<reference evidence="1" key="2">
    <citation type="journal article" date="2021" name="PeerJ">
        <title>Extensive microbial diversity within the chicken gut microbiome revealed by metagenomics and culture.</title>
        <authorList>
            <person name="Gilroy R."/>
            <person name="Ravi A."/>
            <person name="Getino M."/>
            <person name="Pursley I."/>
            <person name="Horton D.L."/>
            <person name="Alikhan N.F."/>
            <person name="Baker D."/>
            <person name="Gharbi K."/>
            <person name="Hall N."/>
            <person name="Watson M."/>
            <person name="Adriaenssens E.M."/>
            <person name="Foster-Nyarko E."/>
            <person name="Jarju S."/>
            <person name="Secka A."/>
            <person name="Antonio M."/>
            <person name="Oren A."/>
            <person name="Chaudhuri R.R."/>
            <person name="La Ragione R."/>
            <person name="Hildebrand F."/>
            <person name="Pallen M.J."/>
        </authorList>
    </citation>
    <scope>NUCLEOTIDE SEQUENCE</scope>
    <source>
        <strain evidence="1">ChiW3-316</strain>
    </source>
</reference>
<organism evidence="1 2">
    <name type="scientific">Candidatus Scatocola faecipullorum</name>
    <dbReference type="NCBI Taxonomy" id="2840917"/>
    <lineage>
        <taxon>Bacteria</taxon>
        <taxon>Pseudomonadati</taxon>
        <taxon>Pseudomonadota</taxon>
        <taxon>Alphaproteobacteria</taxon>
        <taxon>Rhodospirillales</taxon>
        <taxon>Rhodospirillaceae</taxon>
        <taxon>Rhodospirillaceae incertae sedis</taxon>
        <taxon>Candidatus Scatocola</taxon>
    </lineage>
</organism>
<dbReference type="Pfam" id="PF07309">
    <property type="entry name" value="FlaF"/>
    <property type="match status" value="2"/>
</dbReference>
<evidence type="ECO:0000313" key="2">
    <source>
        <dbReference type="Proteomes" id="UP000824107"/>
    </source>
</evidence>
<comment type="caution">
    <text evidence="1">The sequence shown here is derived from an EMBL/GenBank/DDBJ whole genome shotgun (WGS) entry which is preliminary data.</text>
</comment>
<gene>
    <name evidence="1" type="ORF">IAD20_01075</name>
</gene>